<organism evidence="1 2">
    <name type="scientific">Stylosanthes scabra</name>
    <dbReference type="NCBI Taxonomy" id="79078"/>
    <lineage>
        <taxon>Eukaryota</taxon>
        <taxon>Viridiplantae</taxon>
        <taxon>Streptophyta</taxon>
        <taxon>Embryophyta</taxon>
        <taxon>Tracheophyta</taxon>
        <taxon>Spermatophyta</taxon>
        <taxon>Magnoliopsida</taxon>
        <taxon>eudicotyledons</taxon>
        <taxon>Gunneridae</taxon>
        <taxon>Pentapetalae</taxon>
        <taxon>rosids</taxon>
        <taxon>fabids</taxon>
        <taxon>Fabales</taxon>
        <taxon>Fabaceae</taxon>
        <taxon>Papilionoideae</taxon>
        <taxon>50 kb inversion clade</taxon>
        <taxon>dalbergioids sensu lato</taxon>
        <taxon>Dalbergieae</taxon>
        <taxon>Pterocarpus clade</taxon>
        <taxon>Stylosanthes</taxon>
    </lineage>
</organism>
<accession>A0ABU6ZTW5</accession>
<gene>
    <name evidence="1" type="ORF">PIB30_093937</name>
</gene>
<comment type="caution">
    <text evidence="1">The sequence shown here is derived from an EMBL/GenBank/DDBJ whole genome shotgun (WGS) entry which is preliminary data.</text>
</comment>
<reference evidence="1 2" key="1">
    <citation type="journal article" date="2023" name="Plants (Basel)">
        <title>Bridging the Gap: Combining Genomics and Transcriptomics Approaches to Understand Stylosanthes scabra, an Orphan Legume from the Brazilian Caatinga.</title>
        <authorList>
            <person name="Ferreira-Neto J.R.C."/>
            <person name="da Silva M.D."/>
            <person name="Binneck E."/>
            <person name="de Melo N.F."/>
            <person name="da Silva R.H."/>
            <person name="de Melo A.L.T.M."/>
            <person name="Pandolfi V."/>
            <person name="Bustamante F.O."/>
            <person name="Brasileiro-Vidal A.C."/>
            <person name="Benko-Iseppon A.M."/>
        </authorList>
    </citation>
    <scope>NUCLEOTIDE SEQUENCE [LARGE SCALE GENOMIC DNA]</scope>
    <source>
        <tissue evidence="1">Leaves</tissue>
    </source>
</reference>
<sequence length="93" mass="10692">MVCNRYDIGTFVMKWMEVIEPTQLDATKPYLIDAWSTEELQKFRKEIIWKIILSKENLYVQKAIDGAISTTIHRPSAALQSPYVQVSTGDLKS</sequence>
<proteinExistence type="predicted"/>
<dbReference type="EMBL" id="JASCZI010273898">
    <property type="protein sequence ID" value="MED6225462.1"/>
    <property type="molecule type" value="Genomic_DNA"/>
</dbReference>
<evidence type="ECO:0000313" key="1">
    <source>
        <dbReference type="EMBL" id="MED6225462.1"/>
    </source>
</evidence>
<name>A0ABU6ZTW5_9FABA</name>
<protein>
    <submittedName>
        <fullName evidence="1">Uncharacterized protein</fullName>
    </submittedName>
</protein>
<dbReference type="Proteomes" id="UP001341840">
    <property type="component" value="Unassembled WGS sequence"/>
</dbReference>
<evidence type="ECO:0000313" key="2">
    <source>
        <dbReference type="Proteomes" id="UP001341840"/>
    </source>
</evidence>
<keyword evidence="2" id="KW-1185">Reference proteome</keyword>